<keyword evidence="2" id="KW-1185">Reference proteome</keyword>
<evidence type="ECO:0000313" key="1">
    <source>
        <dbReference type="EMBL" id="QEG09725.1"/>
    </source>
</evidence>
<sequence>MSDDAPASTVSVQDVELIAEWFRTCCAWCYERSIELSTDELTLAQRLGIDVPTEEECL</sequence>
<evidence type="ECO:0000313" key="2">
    <source>
        <dbReference type="Proteomes" id="UP000325277"/>
    </source>
</evidence>
<accession>A0A5B9NA59</accession>
<reference evidence="2" key="1">
    <citation type="submission" date="2019-05" db="EMBL/GenBank/DDBJ databases">
        <title>The Complete Genome of Stenotrophomonas maltophilia Podophage Ponderosa.</title>
        <authorList>
            <person name="Marquez A."/>
            <person name="Newkirk H."/>
            <person name="Moreland R."/>
            <person name="Gonzalez C."/>
            <person name="Liu M."/>
            <person name="Ramsey J."/>
        </authorList>
    </citation>
    <scope>NUCLEOTIDE SEQUENCE [LARGE SCALE GENOMIC DNA]</scope>
</reference>
<gene>
    <name evidence="1" type="ORF">CPT_Ponderosa_008</name>
</gene>
<dbReference type="EMBL" id="MK903280">
    <property type="protein sequence ID" value="QEG09725.1"/>
    <property type="molecule type" value="Genomic_DNA"/>
</dbReference>
<organism evidence="1 2">
    <name type="scientific">Stenotrophomonas phage Ponderosa</name>
    <dbReference type="NCBI Taxonomy" id="2591103"/>
    <lineage>
        <taxon>Viruses</taxon>
        <taxon>Duplodnaviria</taxon>
        <taxon>Heunggongvirae</taxon>
        <taxon>Uroviricota</taxon>
        <taxon>Caudoviricetes</taxon>
        <taxon>Autographivirales</taxon>
        <taxon>Autonotataviridae</taxon>
        <taxon>Gujervirinae</taxon>
        <taxon>Ponderosavirus</taxon>
        <taxon>Ponderosavirus ponderosa</taxon>
    </lineage>
</organism>
<name>A0A5B9NA59_9CAUD</name>
<dbReference type="Proteomes" id="UP000325277">
    <property type="component" value="Segment"/>
</dbReference>
<proteinExistence type="predicted"/>
<protein>
    <submittedName>
        <fullName evidence="1">Uncharacterized protein</fullName>
    </submittedName>
</protein>